<protein>
    <recommendedName>
        <fullName evidence="7">Glycosyltransferase family 1 protein</fullName>
    </recommendedName>
</protein>
<dbReference type="Pfam" id="PF13439">
    <property type="entry name" value="Glyco_transf_4"/>
    <property type="match status" value="1"/>
</dbReference>
<dbReference type="Proteomes" id="UP000231550">
    <property type="component" value="Unassembled WGS sequence"/>
</dbReference>
<dbReference type="InterPro" id="IPR028098">
    <property type="entry name" value="Glyco_trans_4-like_N"/>
</dbReference>
<sequence>MKKILYIITQSEFGGAQRYIFDLATHIKNEFEVMVAAGPPATLRPPDTLTRIMRAGVAKRAGEDPDGELFRRLKSENIKYRYLSQLKRSINPFRDIIAIFQLRQLIKKEKPDIIHLNSSKAGALGSLAAKLATYGPKKVVYTAHGWAFNEPAGWLRKLAYFLAERLTEKFKDRIICVSNYDRRIAIKRGFSEMNLLTIHNGLDFDNLKFLEKEDATKKLFEKINSSPDSKNLIGTIANLYPTKGIEYLIEAANLIKTNHLSLSSNLLFVIIGEGPERKKLEKLIKKYDLETSFFLVGHLPDARQYLKAFDVFVLPSVKEGFPYAILEAMAAGVPIVASEVGGIPEMVSLHLSSVNERTVLTESAFFLSEPKNSQQLAENILYFLNSPKAAVRLAEKAQEIVKLSFGLTQMIKKTTQVYIW</sequence>
<evidence type="ECO:0000256" key="2">
    <source>
        <dbReference type="ARBA" id="ARBA00022679"/>
    </source>
</evidence>
<proteinExistence type="predicted"/>
<evidence type="ECO:0000259" key="3">
    <source>
        <dbReference type="Pfam" id="PF00534"/>
    </source>
</evidence>
<feature type="domain" description="Glycosyl transferase family 1" evidence="3">
    <location>
        <begin position="220"/>
        <end position="399"/>
    </location>
</feature>
<dbReference type="InterPro" id="IPR001296">
    <property type="entry name" value="Glyco_trans_1"/>
</dbReference>
<keyword evidence="2" id="KW-0808">Transferase</keyword>
<dbReference type="PANTHER" id="PTHR12526">
    <property type="entry name" value="GLYCOSYLTRANSFERASE"/>
    <property type="match status" value="1"/>
</dbReference>
<name>A0A2H0KRA9_9BACT</name>
<evidence type="ECO:0008006" key="7">
    <source>
        <dbReference type="Google" id="ProtNLM"/>
    </source>
</evidence>
<gene>
    <name evidence="5" type="ORF">COV85_00720</name>
</gene>
<dbReference type="Pfam" id="PF00534">
    <property type="entry name" value="Glycos_transf_1"/>
    <property type="match status" value="1"/>
</dbReference>
<evidence type="ECO:0000313" key="5">
    <source>
        <dbReference type="EMBL" id="PIQ74693.1"/>
    </source>
</evidence>
<dbReference type="PANTHER" id="PTHR12526:SF629">
    <property type="entry name" value="TEICHURONIC ACID BIOSYNTHESIS GLYCOSYLTRANSFERASE TUAH-RELATED"/>
    <property type="match status" value="1"/>
</dbReference>
<evidence type="ECO:0000313" key="6">
    <source>
        <dbReference type="Proteomes" id="UP000231550"/>
    </source>
</evidence>
<keyword evidence="1" id="KW-0328">Glycosyltransferase</keyword>
<accession>A0A2H0KRA9</accession>
<dbReference type="CDD" id="cd03808">
    <property type="entry name" value="GT4_CapM-like"/>
    <property type="match status" value="1"/>
</dbReference>
<dbReference type="AlphaFoldDB" id="A0A2H0KRA9"/>
<evidence type="ECO:0000256" key="1">
    <source>
        <dbReference type="ARBA" id="ARBA00022676"/>
    </source>
</evidence>
<feature type="domain" description="Glycosyltransferase subfamily 4-like N-terminal" evidence="4">
    <location>
        <begin position="13"/>
        <end position="205"/>
    </location>
</feature>
<reference evidence="5 6" key="1">
    <citation type="submission" date="2017-09" db="EMBL/GenBank/DDBJ databases">
        <title>Depth-based differentiation of microbial function through sediment-hosted aquifers and enrichment of novel symbionts in the deep terrestrial subsurface.</title>
        <authorList>
            <person name="Probst A.J."/>
            <person name="Ladd B."/>
            <person name="Jarett J.K."/>
            <person name="Geller-Mcgrath D.E."/>
            <person name="Sieber C.M."/>
            <person name="Emerson J.B."/>
            <person name="Anantharaman K."/>
            <person name="Thomas B.C."/>
            <person name="Malmstrom R."/>
            <person name="Stieglmeier M."/>
            <person name="Klingl A."/>
            <person name="Woyke T."/>
            <person name="Ryan C.M."/>
            <person name="Banfield J.F."/>
        </authorList>
    </citation>
    <scope>NUCLEOTIDE SEQUENCE [LARGE SCALE GENOMIC DNA]</scope>
    <source>
        <strain evidence="5">CG11_big_fil_rev_8_21_14_0_20_44_10</strain>
    </source>
</reference>
<evidence type="ECO:0000259" key="4">
    <source>
        <dbReference type="Pfam" id="PF13439"/>
    </source>
</evidence>
<dbReference type="GO" id="GO:0016757">
    <property type="term" value="F:glycosyltransferase activity"/>
    <property type="evidence" value="ECO:0007669"/>
    <property type="project" value="UniProtKB-KW"/>
</dbReference>
<dbReference type="EMBL" id="PCVN01000022">
    <property type="protein sequence ID" value="PIQ74693.1"/>
    <property type="molecule type" value="Genomic_DNA"/>
</dbReference>
<dbReference type="Gene3D" id="3.40.50.2000">
    <property type="entry name" value="Glycogen Phosphorylase B"/>
    <property type="match status" value="2"/>
</dbReference>
<organism evidence="5 6">
    <name type="scientific">Candidatus Portnoybacteria bacterium CG11_big_fil_rev_8_21_14_0_20_44_10</name>
    <dbReference type="NCBI Taxonomy" id="1974818"/>
    <lineage>
        <taxon>Bacteria</taxon>
        <taxon>Candidatus Portnoyibacteriota</taxon>
    </lineage>
</organism>
<dbReference type="SUPFAM" id="SSF53756">
    <property type="entry name" value="UDP-Glycosyltransferase/glycogen phosphorylase"/>
    <property type="match status" value="1"/>
</dbReference>
<comment type="caution">
    <text evidence="5">The sequence shown here is derived from an EMBL/GenBank/DDBJ whole genome shotgun (WGS) entry which is preliminary data.</text>
</comment>